<organism evidence="1 2">
    <name type="scientific">Antarcticirhabdus aurantiaca</name>
    <dbReference type="NCBI Taxonomy" id="2606717"/>
    <lineage>
        <taxon>Bacteria</taxon>
        <taxon>Pseudomonadati</taxon>
        <taxon>Pseudomonadota</taxon>
        <taxon>Alphaproteobacteria</taxon>
        <taxon>Hyphomicrobiales</taxon>
        <taxon>Aurantimonadaceae</taxon>
        <taxon>Antarcticirhabdus</taxon>
    </lineage>
</organism>
<gene>
    <name evidence="1" type="ORF">OXU80_19240</name>
</gene>
<protein>
    <submittedName>
        <fullName evidence="1">DUF58 domain-containing protein</fullName>
    </submittedName>
</protein>
<keyword evidence="2" id="KW-1185">Reference proteome</keyword>
<evidence type="ECO:0000313" key="2">
    <source>
        <dbReference type="Proteomes" id="UP001163223"/>
    </source>
</evidence>
<dbReference type="Proteomes" id="UP001163223">
    <property type="component" value="Chromosome"/>
</dbReference>
<sequence length="316" mass="33606">MAAPLFQRSDPAATAGEGARLDVDALLALRHLARERPARHLGATTRPGGLVGRRKGPGLEIVDVRPFVAGDDIRHIDRNATARTGTRHVRTFSEERERVTLLLADFSPDMLWGTRRALRSVAAAEALTVEGWRTLEAGGKAALLIHAAGEVAYVPPQGRERGMARLLGRLARAHDEALAASRRAAVPAEDGSALLLEAALKAGPRGATVLLASGLDAAGPRFDRAALALMQRARLACLLVLDRFEIEPRAGLYPFLAPNGARGIGSVEAGAQPPDPRIGRLERLGLPFAVVDAGLAAETAGRGVEERVDERFARAR</sequence>
<dbReference type="EMBL" id="CP113520">
    <property type="protein sequence ID" value="WAJ26983.1"/>
    <property type="molecule type" value="Genomic_DNA"/>
</dbReference>
<evidence type="ECO:0000313" key="1">
    <source>
        <dbReference type="EMBL" id="WAJ26983.1"/>
    </source>
</evidence>
<accession>A0ACD4NJN0</accession>
<reference evidence="1" key="1">
    <citation type="submission" date="2022-11" db="EMBL/GenBank/DDBJ databases">
        <title>beta-Carotene-producing bacterium, Jeongeuplla avenae sp. nov., alleviates the salt stress of Arabidopsis seedlings.</title>
        <authorList>
            <person name="Jiang L."/>
            <person name="Lee J."/>
        </authorList>
    </citation>
    <scope>NUCLEOTIDE SEQUENCE</scope>
    <source>
        <strain evidence="1">DY_R2A_6</strain>
    </source>
</reference>
<name>A0ACD4NJN0_9HYPH</name>
<proteinExistence type="predicted"/>